<reference evidence="1" key="1">
    <citation type="submission" date="2009-08" db="EMBL/GenBank/DDBJ databases">
        <title>Annotation of Salpingoeca rosetta.</title>
        <authorList>
            <consortium name="The Broad Institute Genome Sequencing Platform"/>
            <person name="Russ C."/>
            <person name="Cuomo C."/>
            <person name="Burger G."/>
            <person name="Gray M.W."/>
            <person name="Holland P.W.H."/>
            <person name="King N."/>
            <person name="Lang F.B.F."/>
            <person name="Roger A.J."/>
            <person name="Ruiz-Trillo I."/>
            <person name="Young S.K."/>
            <person name="Zeng Q."/>
            <person name="Gargeya S."/>
            <person name="Alvarado L."/>
            <person name="Berlin A."/>
            <person name="Chapman S.B."/>
            <person name="Chen Z."/>
            <person name="Freedman E."/>
            <person name="Gellesch M."/>
            <person name="Goldberg J."/>
            <person name="Griggs A."/>
            <person name="Gujja S."/>
            <person name="Heilman E."/>
            <person name="Heiman D."/>
            <person name="Howarth C."/>
            <person name="Mehta T."/>
            <person name="Neiman D."/>
            <person name="Pearson M."/>
            <person name="Roberts A."/>
            <person name="Saif S."/>
            <person name="Shea T."/>
            <person name="Shenoy N."/>
            <person name="Sisk P."/>
            <person name="Stolte C."/>
            <person name="Sykes S."/>
            <person name="White J."/>
            <person name="Yandava C."/>
            <person name="Haas B."/>
            <person name="Nusbaum C."/>
            <person name="Birren B."/>
        </authorList>
    </citation>
    <scope>NUCLEOTIDE SEQUENCE [LARGE SCALE GENOMIC DNA]</scope>
    <source>
        <strain evidence="1">ATCC 50818</strain>
    </source>
</reference>
<dbReference type="InterPro" id="IPR021610">
    <property type="entry name" value="DUF3228"/>
</dbReference>
<accession>F2UD39</accession>
<protein>
    <submittedName>
        <fullName evidence="1">Flagellar associated protein</fullName>
    </submittedName>
</protein>
<dbReference type="Pfam" id="PF11539">
    <property type="entry name" value="DUF3228"/>
    <property type="match status" value="1"/>
</dbReference>
<evidence type="ECO:0000313" key="1">
    <source>
        <dbReference type="EMBL" id="EGD74534.1"/>
    </source>
</evidence>
<dbReference type="InParanoid" id="F2UD39"/>
<proteinExistence type="predicted"/>
<dbReference type="GeneID" id="16073362"/>
<dbReference type="Proteomes" id="UP000007799">
    <property type="component" value="Unassembled WGS sequence"/>
</dbReference>
<organism evidence="2">
    <name type="scientific">Salpingoeca rosetta (strain ATCC 50818 / BSB-021)</name>
    <dbReference type="NCBI Taxonomy" id="946362"/>
    <lineage>
        <taxon>Eukaryota</taxon>
        <taxon>Choanoflagellata</taxon>
        <taxon>Craspedida</taxon>
        <taxon>Salpingoecidae</taxon>
        <taxon>Salpingoeca</taxon>
    </lineage>
</organism>
<gene>
    <name evidence="1" type="ORF">PTSG_05898</name>
</gene>
<dbReference type="AlphaFoldDB" id="F2UD39"/>
<keyword evidence="1" id="KW-0966">Cell projection</keyword>
<dbReference type="EMBL" id="GL832969">
    <property type="protein sequence ID" value="EGD74534.1"/>
    <property type="molecule type" value="Genomic_DNA"/>
</dbReference>
<dbReference type="PANTHER" id="PTHR38666">
    <property type="match status" value="1"/>
</dbReference>
<dbReference type="eggNOG" id="ENOG502RXMS">
    <property type="taxonomic scope" value="Eukaryota"/>
</dbReference>
<name>F2UD39_SALR5</name>
<keyword evidence="1" id="KW-0969">Cilium</keyword>
<keyword evidence="1" id="KW-0282">Flagellum</keyword>
<dbReference type="OrthoDB" id="415460at2759"/>
<dbReference type="KEGG" id="sre:PTSG_05898"/>
<dbReference type="RefSeq" id="XP_004992791.1">
    <property type="nucleotide sequence ID" value="XM_004992734.1"/>
</dbReference>
<sequence>MYLRRALLATPRLLATAPRTLATMSGKDLFFLDDFALRQFNDDSYTGTRLKGSPEEFAKKVNELCTSEEDLKPGYAPFCKHVFVPNFVGALCPVIAITPEVEPLIVTAYKARTEKELPVLTRWVPAEKYEAKPAKMLDVILYSREQVIEERKAMGIEGDVPDCPWGIISVKAQDESYETPMQPITMLRNALGKEEGGSGVPLDREKYLESVAYWSKHVPLA</sequence>
<dbReference type="STRING" id="946362.F2UD39"/>
<dbReference type="PANTHER" id="PTHR38666:SF2">
    <property type="entry name" value="FLAGELLAR ASSOCIATED PROTEIN"/>
    <property type="match status" value="1"/>
</dbReference>
<keyword evidence="2" id="KW-1185">Reference proteome</keyword>
<dbReference type="Gene3D" id="3.30.2310.50">
    <property type="entry name" value="Protein of unknown function (DUF3228), domain 1"/>
    <property type="match status" value="2"/>
</dbReference>
<dbReference type="OMA" id="VHRNWTS"/>
<evidence type="ECO:0000313" key="2">
    <source>
        <dbReference type="Proteomes" id="UP000007799"/>
    </source>
</evidence>